<name>A0AAV1VQP9_LUPLU</name>
<dbReference type="InterPro" id="IPR005123">
    <property type="entry name" value="Oxoglu/Fe-dep_dioxygenase_dom"/>
</dbReference>
<comment type="function">
    <text evidence="6">Probable 2-oxoglutarate-dependent dioxygenase that may be involved in glucosinolates biosynthesis. May play a role in the production of aliphatic glucosinolates.</text>
</comment>
<keyword evidence="2 7" id="KW-0479">Metal-binding</keyword>
<evidence type="ECO:0000256" key="4">
    <source>
        <dbReference type="ARBA" id="ARBA00023002"/>
    </source>
</evidence>
<dbReference type="InterPro" id="IPR027443">
    <property type="entry name" value="IPNS-like_sf"/>
</dbReference>
<dbReference type="SUPFAM" id="SSF51197">
    <property type="entry name" value="Clavaminate synthase-like"/>
    <property type="match status" value="1"/>
</dbReference>
<evidence type="ECO:0000256" key="7">
    <source>
        <dbReference type="RuleBase" id="RU003682"/>
    </source>
</evidence>
<evidence type="ECO:0000256" key="3">
    <source>
        <dbReference type="ARBA" id="ARBA00022964"/>
    </source>
</evidence>
<gene>
    <name evidence="9" type="ORF">LLUT_LOCUS385</name>
</gene>
<dbReference type="Proteomes" id="UP001497480">
    <property type="component" value="Unassembled WGS sequence"/>
</dbReference>
<keyword evidence="5 7" id="KW-0408">Iron</keyword>
<dbReference type="GO" id="GO:0046872">
    <property type="term" value="F:metal ion binding"/>
    <property type="evidence" value="ECO:0007669"/>
    <property type="project" value="UniProtKB-KW"/>
</dbReference>
<dbReference type="AlphaFoldDB" id="A0AAV1VQP9"/>
<dbReference type="EMBL" id="CAXHTB010000001">
    <property type="protein sequence ID" value="CAL0299325.1"/>
    <property type="molecule type" value="Genomic_DNA"/>
</dbReference>
<keyword evidence="10" id="KW-1185">Reference proteome</keyword>
<keyword evidence="3" id="KW-0223">Dioxygenase</keyword>
<dbReference type="PROSITE" id="PS51471">
    <property type="entry name" value="FE2OG_OXY"/>
    <property type="match status" value="1"/>
</dbReference>
<evidence type="ECO:0000313" key="9">
    <source>
        <dbReference type="EMBL" id="CAL0299325.1"/>
    </source>
</evidence>
<reference evidence="9 10" key="1">
    <citation type="submission" date="2024-03" db="EMBL/GenBank/DDBJ databases">
        <authorList>
            <person name="Martinez-Hernandez J."/>
        </authorList>
    </citation>
    <scope>NUCLEOTIDE SEQUENCE [LARGE SCALE GENOMIC DNA]</scope>
</reference>
<dbReference type="InterPro" id="IPR026992">
    <property type="entry name" value="DIOX_N"/>
</dbReference>
<feature type="domain" description="Fe2OG dioxygenase" evidence="8">
    <location>
        <begin position="165"/>
        <end position="265"/>
    </location>
</feature>
<proteinExistence type="inferred from homology"/>
<evidence type="ECO:0000259" key="8">
    <source>
        <dbReference type="PROSITE" id="PS51471"/>
    </source>
</evidence>
<organism evidence="9 10">
    <name type="scientific">Lupinus luteus</name>
    <name type="common">European yellow lupine</name>
    <dbReference type="NCBI Taxonomy" id="3873"/>
    <lineage>
        <taxon>Eukaryota</taxon>
        <taxon>Viridiplantae</taxon>
        <taxon>Streptophyta</taxon>
        <taxon>Embryophyta</taxon>
        <taxon>Tracheophyta</taxon>
        <taxon>Spermatophyta</taxon>
        <taxon>Magnoliopsida</taxon>
        <taxon>eudicotyledons</taxon>
        <taxon>Gunneridae</taxon>
        <taxon>Pentapetalae</taxon>
        <taxon>rosids</taxon>
        <taxon>fabids</taxon>
        <taxon>Fabales</taxon>
        <taxon>Fabaceae</taxon>
        <taxon>Papilionoideae</taxon>
        <taxon>50 kb inversion clade</taxon>
        <taxon>genistoids sensu lato</taxon>
        <taxon>core genistoids</taxon>
        <taxon>Genisteae</taxon>
        <taxon>Lupinus</taxon>
    </lineage>
</organism>
<dbReference type="Pfam" id="PF03171">
    <property type="entry name" value="2OG-FeII_Oxy"/>
    <property type="match status" value="1"/>
</dbReference>
<keyword evidence="4 7" id="KW-0560">Oxidoreductase</keyword>
<protein>
    <recommendedName>
        <fullName evidence="8">Fe2OG dioxygenase domain-containing protein</fullName>
    </recommendedName>
</protein>
<dbReference type="FunFam" id="2.60.120.330:FF:000022">
    <property type="entry name" value="Probable 2-oxoglutarate-dependent dioxygenase AOP1.2"/>
    <property type="match status" value="1"/>
</dbReference>
<comment type="caution">
    <text evidence="9">The sequence shown here is derived from an EMBL/GenBank/DDBJ whole genome shotgun (WGS) entry which is preliminary data.</text>
</comment>
<dbReference type="InterPro" id="IPR050231">
    <property type="entry name" value="Iron_ascorbate_oxido_reductase"/>
</dbReference>
<evidence type="ECO:0000256" key="2">
    <source>
        <dbReference type="ARBA" id="ARBA00022723"/>
    </source>
</evidence>
<comment type="similarity">
    <text evidence="1 7">Belongs to the iron/ascorbate-dependent oxidoreductase family.</text>
</comment>
<evidence type="ECO:0000256" key="6">
    <source>
        <dbReference type="ARBA" id="ARBA00057022"/>
    </source>
</evidence>
<evidence type="ECO:0000313" key="10">
    <source>
        <dbReference type="Proteomes" id="UP001497480"/>
    </source>
</evidence>
<evidence type="ECO:0000256" key="1">
    <source>
        <dbReference type="ARBA" id="ARBA00008056"/>
    </source>
</evidence>
<dbReference type="InterPro" id="IPR044861">
    <property type="entry name" value="IPNS-like_FE2OG_OXY"/>
</dbReference>
<sequence length="314" mass="36021">MATQTDYESQFPVIDFTAEKLKPGNDEWFQACKVVRRGFEDHGGFLARFDKVGPELLNTIFSSMQELFSLPFETKSRKTSDKPNHGYSGQFSASPLFESFAVDNPSNIEDCQNFTHIMWPQGNNRFCESVNRYGKLLVELDQTVKKMVFDSYGLAGEKCESFLESTDYAFRSYKYRIPEMDESNIGVNPHTDSTLITILHQQINGLEIRLKNGKWINIDAAPSLFCILAGDALVVWSSERIRACEHRVILKSKVIRYSLGLLSYSAKMVQTLEDLVDEEHPIRYKPFDHYGYLSFRFTEEALKSTNRIKAYCGI</sequence>
<dbReference type="Pfam" id="PF14226">
    <property type="entry name" value="DIOX_N"/>
    <property type="match status" value="1"/>
</dbReference>
<accession>A0AAV1VQP9</accession>
<dbReference type="GO" id="GO:0051213">
    <property type="term" value="F:dioxygenase activity"/>
    <property type="evidence" value="ECO:0007669"/>
    <property type="project" value="UniProtKB-KW"/>
</dbReference>
<evidence type="ECO:0000256" key="5">
    <source>
        <dbReference type="ARBA" id="ARBA00023004"/>
    </source>
</evidence>
<dbReference type="Gene3D" id="2.60.120.330">
    <property type="entry name" value="B-lactam Antibiotic, Isopenicillin N Synthase, Chain"/>
    <property type="match status" value="1"/>
</dbReference>
<dbReference type="PANTHER" id="PTHR47990">
    <property type="entry name" value="2-OXOGLUTARATE (2OG) AND FE(II)-DEPENDENT OXYGENASE SUPERFAMILY PROTEIN-RELATED"/>
    <property type="match status" value="1"/>
</dbReference>